<keyword evidence="2" id="KW-1185">Reference proteome</keyword>
<dbReference type="PATRIC" id="fig|1045858.4.peg.2054"/>
<dbReference type="RefSeq" id="WP_014488485.1">
    <property type="nucleotide sequence ID" value="NC_017243.1"/>
</dbReference>
<evidence type="ECO:0000313" key="2">
    <source>
        <dbReference type="Proteomes" id="UP000008522"/>
    </source>
</evidence>
<reference evidence="1 2" key="1">
    <citation type="journal article" date="2011" name="BMC Genomics">
        <title>Complete genome sequence of Brachyspira intermedia reveals unique genomic features in Brachyspira species and phage-mediated horizontal gene transfer.</title>
        <authorList>
            <person name="Hafstrom T."/>
            <person name="Jansson D.S."/>
            <person name="Segerman B."/>
        </authorList>
    </citation>
    <scope>NUCLEOTIDE SEQUENCE [LARGE SCALE GENOMIC DNA]</scope>
    <source>
        <strain evidence="2">ATCC 51140 / PWS/A</strain>
    </source>
</reference>
<organism evidence="1 2">
    <name type="scientific">Brachyspira intermedia (strain ATCC 51140 / PWS/A)</name>
    <name type="common">Serpulina intermedia</name>
    <dbReference type="NCBI Taxonomy" id="1045858"/>
    <lineage>
        <taxon>Bacteria</taxon>
        <taxon>Pseudomonadati</taxon>
        <taxon>Spirochaetota</taxon>
        <taxon>Spirochaetia</taxon>
        <taxon>Brachyspirales</taxon>
        <taxon>Brachyspiraceae</taxon>
        <taxon>Brachyspira</taxon>
    </lineage>
</organism>
<name>G0EL11_BRAIP</name>
<evidence type="ECO:0000313" key="1">
    <source>
        <dbReference type="EMBL" id="AEM22667.1"/>
    </source>
</evidence>
<dbReference type="GeneID" id="44970568"/>
<gene>
    <name evidence="1" type="primary">ispB</name>
    <name evidence="1" type="ordered locus">Bint_2051</name>
</gene>
<dbReference type="Proteomes" id="UP000008522">
    <property type="component" value="Chromosome"/>
</dbReference>
<dbReference type="eggNOG" id="ENOG5034B6W">
    <property type="taxonomic scope" value="Bacteria"/>
</dbReference>
<protein>
    <submittedName>
        <fullName evidence="1">Uncharacterized protein</fullName>
    </submittedName>
</protein>
<dbReference type="OrthoDB" id="5327687at2"/>
<dbReference type="EMBL" id="CP002874">
    <property type="protein sequence ID" value="AEM22667.1"/>
    <property type="molecule type" value="Genomic_DNA"/>
</dbReference>
<dbReference type="AlphaFoldDB" id="G0EL11"/>
<accession>G0EL11</accession>
<sequence>MENKLLREKIRDLGLRISDLAEYLKISRPTLYKYIDMYEEGNRSTIDTKILNLFDYIQNSKNIGSNNVIYYIMNNIVENSNTNNTEEVKRMKIKSLLKTENKTKEDFIYMLTEDNFFDPILDYLMKCKKLSTDPDKKLSEEDYEFISPLMSLYKSQGFRMRLSNKDKQ</sequence>
<dbReference type="HOGENOM" id="CLU_1583370_0_0_12"/>
<proteinExistence type="predicted"/>
<dbReference type="KEGG" id="bip:Bint_2051"/>